<proteinExistence type="predicted"/>
<evidence type="ECO:0000313" key="1">
    <source>
        <dbReference type="EMBL" id="CAB0003503.1"/>
    </source>
</evidence>
<dbReference type="EMBL" id="CADCXU010013517">
    <property type="protein sequence ID" value="CAB0003503.1"/>
    <property type="molecule type" value="Genomic_DNA"/>
</dbReference>
<evidence type="ECO:0000313" key="2">
    <source>
        <dbReference type="Proteomes" id="UP000479000"/>
    </source>
</evidence>
<accession>A0A6H5GJW4</accession>
<gene>
    <name evidence="1" type="ORF">NTEN_LOCUS9027</name>
</gene>
<organism evidence="1 2">
    <name type="scientific">Nesidiocoris tenuis</name>
    <dbReference type="NCBI Taxonomy" id="355587"/>
    <lineage>
        <taxon>Eukaryota</taxon>
        <taxon>Metazoa</taxon>
        <taxon>Ecdysozoa</taxon>
        <taxon>Arthropoda</taxon>
        <taxon>Hexapoda</taxon>
        <taxon>Insecta</taxon>
        <taxon>Pterygota</taxon>
        <taxon>Neoptera</taxon>
        <taxon>Paraneoptera</taxon>
        <taxon>Hemiptera</taxon>
        <taxon>Heteroptera</taxon>
        <taxon>Panheteroptera</taxon>
        <taxon>Cimicomorpha</taxon>
        <taxon>Miridae</taxon>
        <taxon>Dicyphina</taxon>
        <taxon>Nesidiocoris</taxon>
    </lineage>
</organism>
<reference evidence="1 2" key="1">
    <citation type="submission" date="2020-02" db="EMBL/GenBank/DDBJ databases">
        <authorList>
            <person name="Ferguson B K."/>
        </authorList>
    </citation>
    <scope>NUCLEOTIDE SEQUENCE [LARGE SCALE GENOMIC DNA]</scope>
</reference>
<keyword evidence="2" id="KW-1185">Reference proteome</keyword>
<dbReference type="AlphaFoldDB" id="A0A6H5GJW4"/>
<name>A0A6H5GJW4_9HEMI</name>
<protein>
    <submittedName>
        <fullName evidence="1">Uncharacterized protein</fullName>
    </submittedName>
</protein>
<sequence>MEGQEKRLFRYWPFIRCNWTYHLRPSLHLSAGTRRDILFQEAFVITSLLIYLHSLHQLPPDGPSMNLFRSVGRGGITDILQFVHDFFRISEILYQILKVLGQRFKKEITNFSFCHYHLSWYHVIFRKCSRHVTGQ</sequence>
<dbReference type="Proteomes" id="UP000479000">
    <property type="component" value="Unassembled WGS sequence"/>
</dbReference>